<feature type="compositionally biased region" description="Basic and acidic residues" evidence="1">
    <location>
        <begin position="22"/>
        <end position="38"/>
    </location>
</feature>
<dbReference type="EnsemblPlants" id="OBART03G22230.1">
    <property type="protein sequence ID" value="OBART03G22230.1"/>
    <property type="gene ID" value="OBART03G22230"/>
</dbReference>
<sequence>MVAATWCGADEDGVGIEPGRGPGRDDGHTVDQLGEKSGARGGTTSPGWGRRAAARQEQAREKRGGEVARHHRHGGEEPQRGGSRLGRRAAAKRHDITGMGRRATVRREQVGEKSGGGRERVGGARCDWRLIGEKSRGGAHSLAKTGGSRGRPEECGAAGGRQGGVVMEHVLSPLLSSSYRRLPPSTPPSKMLATPAAGYDGSRRPPLPISTLATRGPPSLRPSPCFPFALPSCS</sequence>
<name>A0A0D3FK36_9ORYZ</name>
<accession>A0A0D3FK36</accession>
<dbReference type="Gramene" id="OBART03G22230.1">
    <property type="protein sequence ID" value="OBART03G22230.1"/>
    <property type="gene ID" value="OBART03G22230"/>
</dbReference>
<feature type="compositionally biased region" description="Basic and acidic residues" evidence="1">
    <location>
        <begin position="57"/>
        <end position="79"/>
    </location>
</feature>
<keyword evidence="3" id="KW-1185">Reference proteome</keyword>
<dbReference type="AlphaFoldDB" id="A0A0D3FK36"/>
<dbReference type="Proteomes" id="UP000026960">
    <property type="component" value="Chromosome 3"/>
</dbReference>
<reference evidence="2" key="2">
    <citation type="submission" date="2015-03" db="UniProtKB">
        <authorList>
            <consortium name="EnsemblPlants"/>
        </authorList>
    </citation>
    <scope>IDENTIFICATION</scope>
</reference>
<feature type="region of interest" description="Disordered" evidence="1">
    <location>
        <begin position="1"/>
        <end position="93"/>
    </location>
</feature>
<dbReference type="HOGENOM" id="CLU_1248142_0_0_1"/>
<dbReference type="PaxDb" id="65489-OBART03G22230.1"/>
<evidence type="ECO:0000313" key="3">
    <source>
        <dbReference type="Proteomes" id="UP000026960"/>
    </source>
</evidence>
<feature type="region of interest" description="Disordered" evidence="1">
    <location>
        <begin position="178"/>
        <end position="221"/>
    </location>
</feature>
<proteinExistence type="predicted"/>
<feature type="region of interest" description="Disordered" evidence="1">
    <location>
        <begin position="137"/>
        <end position="161"/>
    </location>
</feature>
<reference evidence="2" key="1">
    <citation type="journal article" date="2009" name="Rice">
        <title>De Novo Next Generation Sequencing of Plant Genomes.</title>
        <authorList>
            <person name="Rounsley S."/>
            <person name="Marri P.R."/>
            <person name="Yu Y."/>
            <person name="He R."/>
            <person name="Sisneros N."/>
            <person name="Goicoechea J.L."/>
            <person name="Lee S.J."/>
            <person name="Angelova A."/>
            <person name="Kudrna D."/>
            <person name="Luo M."/>
            <person name="Affourtit J."/>
            <person name="Desany B."/>
            <person name="Knight J."/>
            <person name="Niazi F."/>
            <person name="Egholm M."/>
            <person name="Wing R.A."/>
        </authorList>
    </citation>
    <scope>NUCLEOTIDE SEQUENCE [LARGE SCALE GENOMIC DNA]</scope>
    <source>
        <strain evidence="2">cv. IRGC 105608</strain>
    </source>
</reference>
<protein>
    <submittedName>
        <fullName evidence="2">Uncharacterized protein</fullName>
    </submittedName>
</protein>
<organism evidence="2">
    <name type="scientific">Oryza barthii</name>
    <dbReference type="NCBI Taxonomy" id="65489"/>
    <lineage>
        <taxon>Eukaryota</taxon>
        <taxon>Viridiplantae</taxon>
        <taxon>Streptophyta</taxon>
        <taxon>Embryophyta</taxon>
        <taxon>Tracheophyta</taxon>
        <taxon>Spermatophyta</taxon>
        <taxon>Magnoliopsida</taxon>
        <taxon>Liliopsida</taxon>
        <taxon>Poales</taxon>
        <taxon>Poaceae</taxon>
        <taxon>BOP clade</taxon>
        <taxon>Oryzoideae</taxon>
        <taxon>Oryzeae</taxon>
        <taxon>Oryzinae</taxon>
        <taxon>Oryza</taxon>
    </lineage>
</organism>
<evidence type="ECO:0000256" key="1">
    <source>
        <dbReference type="SAM" id="MobiDB-lite"/>
    </source>
</evidence>
<evidence type="ECO:0000313" key="2">
    <source>
        <dbReference type="EnsemblPlants" id="OBART03G22230.1"/>
    </source>
</evidence>